<feature type="chain" id="PRO_5007294609" evidence="1">
    <location>
        <begin position="18"/>
        <end position="76"/>
    </location>
</feature>
<keyword evidence="1" id="KW-0732">Signal</keyword>
<proteinExistence type="predicted"/>
<feature type="signal peptide" evidence="1">
    <location>
        <begin position="1"/>
        <end position="17"/>
    </location>
</feature>
<sequence length="76" mass="8179">MKLSNIILICLSSQINAIPTPDETGVLLNHKAGSGNPISNLYMHTIGHFINDFPQYIGQLAKGDILGTAKNLGEFV</sequence>
<keyword evidence="3" id="KW-1185">Reference proteome</keyword>
<feature type="non-terminal residue" evidence="2">
    <location>
        <position position="76"/>
    </location>
</feature>
<evidence type="ECO:0000313" key="2">
    <source>
        <dbReference type="EMBL" id="KXN71068.1"/>
    </source>
</evidence>
<evidence type="ECO:0000313" key="3">
    <source>
        <dbReference type="Proteomes" id="UP000070444"/>
    </source>
</evidence>
<name>A0A137P7T9_CONC2</name>
<reference evidence="2 3" key="1">
    <citation type="journal article" date="2015" name="Genome Biol. Evol.">
        <title>Phylogenomic analyses indicate that early fungi evolved digesting cell walls of algal ancestors of land plants.</title>
        <authorList>
            <person name="Chang Y."/>
            <person name="Wang S."/>
            <person name="Sekimoto S."/>
            <person name="Aerts A.L."/>
            <person name="Choi C."/>
            <person name="Clum A."/>
            <person name="LaButti K.M."/>
            <person name="Lindquist E.A."/>
            <person name="Yee Ngan C."/>
            <person name="Ohm R.A."/>
            <person name="Salamov A.A."/>
            <person name="Grigoriev I.V."/>
            <person name="Spatafora J.W."/>
            <person name="Berbee M.L."/>
        </authorList>
    </citation>
    <scope>NUCLEOTIDE SEQUENCE [LARGE SCALE GENOMIC DNA]</scope>
    <source>
        <strain evidence="2 3">NRRL 28638</strain>
    </source>
</reference>
<protein>
    <submittedName>
        <fullName evidence="2">Uncharacterized protein</fullName>
    </submittedName>
</protein>
<dbReference type="AlphaFoldDB" id="A0A137P7T9"/>
<organism evidence="2 3">
    <name type="scientific">Conidiobolus coronatus (strain ATCC 28846 / CBS 209.66 / NRRL 28638)</name>
    <name type="common">Delacroixia coronata</name>
    <dbReference type="NCBI Taxonomy" id="796925"/>
    <lineage>
        <taxon>Eukaryota</taxon>
        <taxon>Fungi</taxon>
        <taxon>Fungi incertae sedis</taxon>
        <taxon>Zoopagomycota</taxon>
        <taxon>Entomophthoromycotina</taxon>
        <taxon>Entomophthoromycetes</taxon>
        <taxon>Entomophthorales</taxon>
        <taxon>Ancylistaceae</taxon>
        <taxon>Conidiobolus</taxon>
    </lineage>
</organism>
<accession>A0A137P7T9</accession>
<evidence type="ECO:0000256" key="1">
    <source>
        <dbReference type="SAM" id="SignalP"/>
    </source>
</evidence>
<gene>
    <name evidence="2" type="ORF">CONCODRAFT_6301</name>
</gene>
<dbReference type="EMBL" id="KQ964485">
    <property type="protein sequence ID" value="KXN71068.1"/>
    <property type="molecule type" value="Genomic_DNA"/>
</dbReference>
<dbReference type="Proteomes" id="UP000070444">
    <property type="component" value="Unassembled WGS sequence"/>
</dbReference>